<keyword evidence="11 14" id="KW-0503">Monooxygenase</keyword>
<dbReference type="GO" id="GO:0005506">
    <property type="term" value="F:iron ion binding"/>
    <property type="evidence" value="ECO:0007669"/>
    <property type="project" value="InterPro"/>
</dbReference>
<dbReference type="SUPFAM" id="SSF48264">
    <property type="entry name" value="Cytochrome P450"/>
    <property type="match status" value="1"/>
</dbReference>
<proteinExistence type="inferred from homology"/>
<dbReference type="GO" id="GO:0016020">
    <property type="term" value="C:membrane"/>
    <property type="evidence" value="ECO:0007669"/>
    <property type="project" value="UniProtKB-SubCell"/>
</dbReference>
<keyword evidence="10 13" id="KW-0408">Iron</keyword>
<dbReference type="PRINTS" id="PR00385">
    <property type="entry name" value="P450"/>
</dbReference>
<comment type="pathway">
    <text evidence="3">Secondary metabolite biosynthesis.</text>
</comment>
<dbReference type="CDD" id="cd11065">
    <property type="entry name" value="CYP64-like"/>
    <property type="match status" value="1"/>
</dbReference>
<dbReference type="EMBL" id="CAJMWS010000344">
    <property type="protein sequence ID" value="CAE6436078.1"/>
    <property type="molecule type" value="Genomic_DNA"/>
</dbReference>
<feature type="chain" id="PRO_5034302612" description="O-methylsterigmatocystin oxidoreductase" evidence="15">
    <location>
        <begin position="33"/>
        <end position="496"/>
    </location>
</feature>
<name>A0A8H2XX23_9AGAM</name>
<comment type="similarity">
    <text evidence="4 14">Belongs to the cytochrome P450 family.</text>
</comment>
<comment type="subcellular location">
    <subcellularLocation>
        <location evidence="2">Membrane</location>
    </subcellularLocation>
</comment>
<evidence type="ECO:0000256" key="6">
    <source>
        <dbReference type="ARBA" id="ARBA00022692"/>
    </source>
</evidence>
<dbReference type="PANTHER" id="PTHR46300:SF2">
    <property type="entry name" value="CYTOCHROME P450 MONOOXYGENASE ALNH-RELATED"/>
    <property type="match status" value="1"/>
</dbReference>
<keyword evidence="15" id="KW-0732">Signal</keyword>
<dbReference type="GO" id="GO:0020037">
    <property type="term" value="F:heme binding"/>
    <property type="evidence" value="ECO:0007669"/>
    <property type="project" value="InterPro"/>
</dbReference>
<organism evidence="16 17">
    <name type="scientific">Rhizoctonia solani</name>
    <dbReference type="NCBI Taxonomy" id="456999"/>
    <lineage>
        <taxon>Eukaryota</taxon>
        <taxon>Fungi</taxon>
        <taxon>Dikarya</taxon>
        <taxon>Basidiomycota</taxon>
        <taxon>Agaricomycotina</taxon>
        <taxon>Agaricomycetes</taxon>
        <taxon>Cantharellales</taxon>
        <taxon>Ceratobasidiaceae</taxon>
        <taxon>Rhizoctonia</taxon>
    </lineage>
</organism>
<dbReference type="Gene3D" id="1.10.630.10">
    <property type="entry name" value="Cytochrome P450"/>
    <property type="match status" value="1"/>
</dbReference>
<evidence type="ECO:0000256" key="4">
    <source>
        <dbReference type="ARBA" id="ARBA00010617"/>
    </source>
</evidence>
<reference evidence="16" key="1">
    <citation type="submission" date="2021-01" db="EMBL/GenBank/DDBJ databases">
        <authorList>
            <person name="Kaushik A."/>
        </authorList>
    </citation>
    <scope>NUCLEOTIDE SEQUENCE</scope>
    <source>
        <strain evidence="16">AG1-1C</strain>
    </source>
</reference>
<evidence type="ECO:0008006" key="18">
    <source>
        <dbReference type="Google" id="ProtNLM"/>
    </source>
</evidence>
<evidence type="ECO:0000313" key="16">
    <source>
        <dbReference type="EMBL" id="CAE6436078.1"/>
    </source>
</evidence>
<evidence type="ECO:0000256" key="12">
    <source>
        <dbReference type="ARBA" id="ARBA00023136"/>
    </source>
</evidence>
<evidence type="ECO:0000256" key="2">
    <source>
        <dbReference type="ARBA" id="ARBA00004370"/>
    </source>
</evidence>
<dbReference type="AlphaFoldDB" id="A0A8H2XX23"/>
<dbReference type="InterPro" id="IPR002401">
    <property type="entry name" value="Cyt_P450_E_grp-I"/>
</dbReference>
<dbReference type="Pfam" id="PF00067">
    <property type="entry name" value="p450"/>
    <property type="match status" value="1"/>
</dbReference>
<evidence type="ECO:0000256" key="11">
    <source>
        <dbReference type="ARBA" id="ARBA00023033"/>
    </source>
</evidence>
<evidence type="ECO:0000256" key="15">
    <source>
        <dbReference type="SAM" id="SignalP"/>
    </source>
</evidence>
<protein>
    <recommendedName>
        <fullName evidence="18">O-methylsterigmatocystin oxidoreductase</fullName>
    </recommendedName>
</protein>
<sequence length="496" mass="56686">MSSKTYEWAVSPFVGCLLVLLLLCYWSWSARCYKNMPPGPSSWPIIGNAHQLKPTNVYVQFQDLNKRYGPLASLKIGSSNIIVIGGDGTHVRELLDKRGAIYSNRPLELVNEIAGRGDHILFQRDTNKWRTSRKLIIQHYASRVAKVDYVHLQEAESVQLLYDFLHQPKQFMAHVMRYTTSVVTCLNYGVRCTTYEDPAVRGIERIMEELSALNLSGAKPPVEAFPLLWYLPDSMMMNWKSRAKKIGELMDKVYGDLAQIGRERGINGLNTNTLANKLRLSENSSGLTRRQQAYTCGIGLEGGSDIVAGAICTFILALIKDAACQKRARDEIDRLYDEETLPKWEDEQQMPFIRAMVKEILRWRPPIPAGLPHRLEQDDYYEGYFLPKDSTIIYNTWAIHSNPDRYEEPHLFKPERFLDDTMSMSDSTAQADPLKRDHFAFGAGRRMCPGIQIAEQDMFLAFSRLLWAFEFSPPPGTHVNTDQSAFFGETRPLREK</sequence>
<evidence type="ECO:0000256" key="5">
    <source>
        <dbReference type="ARBA" id="ARBA00022617"/>
    </source>
</evidence>
<dbReference type="InterPro" id="IPR017972">
    <property type="entry name" value="Cyt_P450_CS"/>
</dbReference>
<keyword evidence="6" id="KW-0812">Transmembrane</keyword>
<comment type="caution">
    <text evidence="16">The sequence shown here is derived from an EMBL/GenBank/DDBJ whole genome shotgun (WGS) entry which is preliminary data.</text>
</comment>
<dbReference type="PRINTS" id="PR00463">
    <property type="entry name" value="EP450I"/>
</dbReference>
<keyword evidence="12" id="KW-0472">Membrane</keyword>
<dbReference type="InterPro" id="IPR001128">
    <property type="entry name" value="Cyt_P450"/>
</dbReference>
<gene>
    <name evidence="16" type="ORF">RDB_LOCUS120762</name>
</gene>
<evidence type="ECO:0000256" key="10">
    <source>
        <dbReference type="ARBA" id="ARBA00023004"/>
    </source>
</evidence>
<evidence type="ECO:0000256" key="1">
    <source>
        <dbReference type="ARBA" id="ARBA00001971"/>
    </source>
</evidence>
<dbReference type="Proteomes" id="UP000663846">
    <property type="component" value="Unassembled WGS sequence"/>
</dbReference>
<dbReference type="InterPro" id="IPR036396">
    <property type="entry name" value="Cyt_P450_sf"/>
</dbReference>
<dbReference type="InterPro" id="IPR050364">
    <property type="entry name" value="Cytochrome_P450_fung"/>
</dbReference>
<evidence type="ECO:0000256" key="9">
    <source>
        <dbReference type="ARBA" id="ARBA00023002"/>
    </source>
</evidence>
<evidence type="ECO:0000256" key="7">
    <source>
        <dbReference type="ARBA" id="ARBA00022723"/>
    </source>
</evidence>
<dbReference type="PANTHER" id="PTHR46300">
    <property type="entry name" value="P450, PUTATIVE (EUROFUNG)-RELATED-RELATED"/>
    <property type="match status" value="1"/>
</dbReference>
<evidence type="ECO:0000256" key="3">
    <source>
        <dbReference type="ARBA" id="ARBA00005179"/>
    </source>
</evidence>
<keyword evidence="7 13" id="KW-0479">Metal-binding</keyword>
<accession>A0A8H2XX23</accession>
<evidence type="ECO:0000256" key="14">
    <source>
        <dbReference type="RuleBase" id="RU000461"/>
    </source>
</evidence>
<evidence type="ECO:0000256" key="8">
    <source>
        <dbReference type="ARBA" id="ARBA00022989"/>
    </source>
</evidence>
<evidence type="ECO:0000256" key="13">
    <source>
        <dbReference type="PIRSR" id="PIRSR602401-1"/>
    </source>
</evidence>
<feature type="signal peptide" evidence="15">
    <location>
        <begin position="1"/>
        <end position="32"/>
    </location>
</feature>
<evidence type="ECO:0000313" key="17">
    <source>
        <dbReference type="Proteomes" id="UP000663846"/>
    </source>
</evidence>
<dbReference type="GO" id="GO:0004497">
    <property type="term" value="F:monooxygenase activity"/>
    <property type="evidence" value="ECO:0007669"/>
    <property type="project" value="UniProtKB-KW"/>
</dbReference>
<dbReference type="PROSITE" id="PS00086">
    <property type="entry name" value="CYTOCHROME_P450"/>
    <property type="match status" value="1"/>
</dbReference>
<keyword evidence="5 13" id="KW-0349">Heme</keyword>
<dbReference type="GO" id="GO:0016705">
    <property type="term" value="F:oxidoreductase activity, acting on paired donors, with incorporation or reduction of molecular oxygen"/>
    <property type="evidence" value="ECO:0007669"/>
    <property type="project" value="InterPro"/>
</dbReference>
<feature type="binding site" description="axial binding residue" evidence="13">
    <location>
        <position position="448"/>
    </location>
    <ligand>
        <name>heme</name>
        <dbReference type="ChEBI" id="CHEBI:30413"/>
    </ligand>
    <ligandPart>
        <name>Fe</name>
        <dbReference type="ChEBI" id="CHEBI:18248"/>
    </ligandPart>
</feature>
<keyword evidence="9 14" id="KW-0560">Oxidoreductase</keyword>
<keyword evidence="8" id="KW-1133">Transmembrane helix</keyword>
<comment type="cofactor">
    <cofactor evidence="1 13">
        <name>heme</name>
        <dbReference type="ChEBI" id="CHEBI:30413"/>
    </cofactor>
</comment>